<reference evidence="2 3" key="1">
    <citation type="submission" date="2021-11" db="EMBL/GenBank/DDBJ databases">
        <title>Black yeast isolated from Biological Soil Crust.</title>
        <authorList>
            <person name="Kurbessoian T."/>
        </authorList>
    </citation>
    <scope>NUCLEOTIDE SEQUENCE [LARGE SCALE GENOMIC DNA]</scope>
    <source>
        <strain evidence="2 3">CCFEE 5522</strain>
    </source>
</reference>
<evidence type="ECO:0000256" key="1">
    <source>
        <dbReference type="SAM" id="MobiDB-lite"/>
    </source>
</evidence>
<dbReference type="Proteomes" id="UP001324427">
    <property type="component" value="Unassembled WGS sequence"/>
</dbReference>
<keyword evidence="3" id="KW-1185">Reference proteome</keyword>
<accession>A0AAV9JTE9</accession>
<feature type="compositionally biased region" description="Polar residues" evidence="1">
    <location>
        <begin position="138"/>
        <end position="158"/>
    </location>
</feature>
<organism evidence="2 3">
    <name type="scientific">Oleoguttula mirabilis</name>
    <dbReference type="NCBI Taxonomy" id="1507867"/>
    <lineage>
        <taxon>Eukaryota</taxon>
        <taxon>Fungi</taxon>
        <taxon>Dikarya</taxon>
        <taxon>Ascomycota</taxon>
        <taxon>Pezizomycotina</taxon>
        <taxon>Dothideomycetes</taxon>
        <taxon>Dothideomycetidae</taxon>
        <taxon>Mycosphaerellales</taxon>
        <taxon>Teratosphaeriaceae</taxon>
        <taxon>Oleoguttula</taxon>
    </lineage>
</organism>
<name>A0AAV9JTE9_9PEZI</name>
<feature type="compositionally biased region" description="Basic and acidic residues" evidence="1">
    <location>
        <begin position="102"/>
        <end position="114"/>
    </location>
</feature>
<sequence>MPKLSKVKDTDGMASKAKPPSPSNKRKASEEPDHAAHKSKNSRMTASTEELSTIKPPTAKSAKKTVPPNKSAKARKNGSAGTKATRSTETAEVAMKSQATKNTRDVETPAEPKKAAKVQRTGTSVAQPTNEAREPIEGQSQTDAGTQDTTTESATAKAQKTPVKSRKPAAKPPKTTNGAKKTPAKQTAEVDGFRPKLDGRILAKNPEDDCYHGAVVAAVHEDGEKLTYDIIFDKTDFTLSGFPADCVAKPYQLPAQPDEGVSYTSKLNDIVLAEDINGKLDYLPARVVRKAEDGRLHVEFEHRSRSFVILQPHQTYRMYEGGPMRRLKSKVPFWPTANAQKLWVNVQAQASSPTAGKRVPEAELDRERLKPPHTRASKEGGYTECVGGWTDITVTSELKRGHGKNAVIYAQIHQKDLREPRDINGELDASSENSNIIATWKAHQGGRTINIYRDSVDCILWQRNKANKAVYISFVATNQRPTIFVMSAPNKTAGEAAQKIGRAVLKKWLL</sequence>
<comment type="caution">
    <text evidence="2">The sequence shown here is derived from an EMBL/GenBank/DDBJ whole genome shotgun (WGS) entry which is preliminary data.</text>
</comment>
<feature type="compositionally biased region" description="Polar residues" evidence="1">
    <location>
        <begin position="120"/>
        <end position="130"/>
    </location>
</feature>
<evidence type="ECO:0000313" key="2">
    <source>
        <dbReference type="EMBL" id="KAK4548316.1"/>
    </source>
</evidence>
<evidence type="ECO:0000313" key="3">
    <source>
        <dbReference type="Proteomes" id="UP001324427"/>
    </source>
</evidence>
<feature type="compositionally biased region" description="Basic and acidic residues" evidence="1">
    <location>
        <begin position="1"/>
        <end position="11"/>
    </location>
</feature>
<protein>
    <submittedName>
        <fullName evidence="2">Uncharacterized protein</fullName>
    </submittedName>
</protein>
<feature type="compositionally biased region" description="Polar residues" evidence="1">
    <location>
        <begin position="42"/>
        <end position="51"/>
    </location>
</feature>
<gene>
    <name evidence="2" type="ORF">LTR36_010186</name>
</gene>
<dbReference type="AlphaFoldDB" id="A0AAV9JTE9"/>
<dbReference type="EMBL" id="JAVFHQ010000008">
    <property type="protein sequence ID" value="KAK4548316.1"/>
    <property type="molecule type" value="Genomic_DNA"/>
</dbReference>
<feature type="compositionally biased region" description="Basic and acidic residues" evidence="1">
    <location>
        <begin position="27"/>
        <end position="36"/>
    </location>
</feature>
<proteinExistence type="predicted"/>
<feature type="region of interest" description="Disordered" evidence="1">
    <location>
        <begin position="1"/>
        <end position="188"/>
    </location>
</feature>
<feature type="compositionally biased region" description="Polar residues" evidence="1">
    <location>
        <begin position="79"/>
        <end position="90"/>
    </location>
</feature>